<dbReference type="SUPFAM" id="SSF52540">
    <property type="entry name" value="P-loop containing nucleoside triphosphate hydrolases"/>
    <property type="match status" value="1"/>
</dbReference>
<evidence type="ECO:0000256" key="4">
    <source>
        <dbReference type="ARBA" id="ARBA00022741"/>
    </source>
</evidence>
<keyword evidence="4" id="KW-0547">Nucleotide-binding</keyword>
<dbReference type="GO" id="GO:0016887">
    <property type="term" value="F:ATP hydrolysis activity"/>
    <property type="evidence" value="ECO:0007669"/>
    <property type="project" value="InterPro"/>
</dbReference>
<dbReference type="GO" id="GO:0003677">
    <property type="term" value="F:DNA binding"/>
    <property type="evidence" value="ECO:0007669"/>
    <property type="project" value="InterPro"/>
</dbReference>
<name>A0A831Z008_UNCKA</name>
<dbReference type="Gene3D" id="3.40.50.300">
    <property type="entry name" value="P-loop containing nucleotide triphosphate hydrolases"/>
    <property type="match status" value="1"/>
</dbReference>
<dbReference type="GO" id="GO:0005524">
    <property type="term" value="F:ATP binding"/>
    <property type="evidence" value="ECO:0007669"/>
    <property type="project" value="UniProtKB-KW"/>
</dbReference>
<dbReference type="InterPro" id="IPR051314">
    <property type="entry name" value="AAA_ATPase_RarA/MGS1/WRNIP1"/>
</dbReference>
<accession>A0A831Z008</accession>
<organism evidence="7">
    <name type="scientific">candidate division WWE3 bacterium</name>
    <dbReference type="NCBI Taxonomy" id="2053526"/>
    <lineage>
        <taxon>Bacteria</taxon>
        <taxon>Katanobacteria</taxon>
    </lineage>
</organism>
<keyword evidence="5" id="KW-0067">ATP-binding</keyword>
<reference evidence="7" key="1">
    <citation type="journal article" date="2020" name="mSystems">
        <title>Genome- and Community-Level Interaction Insights into Carbon Utilization and Element Cycling Functions of Hydrothermarchaeota in Hydrothermal Sediment.</title>
        <authorList>
            <person name="Zhou Z."/>
            <person name="Liu Y."/>
            <person name="Xu W."/>
            <person name="Pan J."/>
            <person name="Luo Z.H."/>
            <person name="Li M."/>
        </authorList>
    </citation>
    <scope>NUCLEOTIDE SEQUENCE [LARGE SCALE GENOMIC DNA]</scope>
    <source>
        <strain evidence="7">SpSt-361</strain>
    </source>
</reference>
<dbReference type="PANTHER" id="PTHR13779:SF7">
    <property type="entry name" value="ATPASE WRNIP1"/>
    <property type="match status" value="1"/>
</dbReference>
<evidence type="ECO:0000256" key="5">
    <source>
        <dbReference type="ARBA" id="ARBA00022840"/>
    </source>
</evidence>
<dbReference type="Pfam" id="PF16193">
    <property type="entry name" value="AAA_assoc_2"/>
    <property type="match status" value="1"/>
</dbReference>
<dbReference type="PANTHER" id="PTHR13779">
    <property type="entry name" value="WERNER HELICASE-INTERACTING PROTEIN 1 FAMILY MEMBER"/>
    <property type="match status" value="1"/>
</dbReference>
<evidence type="ECO:0000256" key="3">
    <source>
        <dbReference type="ARBA" id="ARBA00022705"/>
    </source>
</evidence>
<proteinExistence type="inferred from homology"/>
<dbReference type="Pfam" id="PF00004">
    <property type="entry name" value="AAA"/>
    <property type="match status" value="1"/>
</dbReference>
<dbReference type="FunFam" id="3.40.50.300:FF:000137">
    <property type="entry name" value="Replication-associated recombination protein A"/>
    <property type="match status" value="1"/>
</dbReference>
<gene>
    <name evidence="7" type="ORF">ENR01_01160</name>
</gene>
<sequence length="386" mass="43316">MAKPLAERIRPQTLKEFIGQEHLTDENNPIALAIQEGRIHSMILWGPPGCGKTTLARVIANEIGGQFFGLSAVSAGKEDVRKIVKIAQTLPTGKTILFLDEIHRFNKAQQDYLLPYVEDGTLILIGATTENPSFEVISPLLSRCQIFVLEPLTEENLREVVRRGLKELKIPRLKKDAENFLIEFSNGDARQALNLLEATARLYKEINLANLKNALQSKFLRYDQLGEEHYNTISAFIKSMRASDADAALYYLARMVNAGEDPLFIARRMVVFASEDIGMAQPTALVVANEVFRACETIGYPECQENLAHGAVYLASAKKDRSAYDAYMEALSDVKKYGNLPVPLQIRNASTKLMKDLGYGKGYEKYPEESYLPDKLKGRKYFKVKT</sequence>
<dbReference type="AlphaFoldDB" id="A0A831Z008"/>
<comment type="similarity">
    <text evidence="2">Belongs to the AAA ATPase family. RarA/MGS1/WRNIP1 subfamily.</text>
</comment>
<dbReference type="Gene3D" id="1.10.8.60">
    <property type="match status" value="1"/>
</dbReference>
<dbReference type="GO" id="GO:0006261">
    <property type="term" value="P:DNA-templated DNA replication"/>
    <property type="evidence" value="ECO:0007669"/>
    <property type="project" value="TreeGrafter"/>
</dbReference>
<dbReference type="GO" id="GO:0000731">
    <property type="term" value="P:DNA synthesis involved in DNA repair"/>
    <property type="evidence" value="ECO:0007669"/>
    <property type="project" value="TreeGrafter"/>
</dbReference>
<evidence type="ECO:0000256" key="2">
    <source>
        <dbReference type="ARBA" id="ARBA00008959"/>
    </source>
</evidence>
<feature type="domain" description="AAA+ ATPase" evidence="6">
    <location>
        <begin position="38"/>
        <end position="152"/>
    </location>
</feature>
<dbReference type="InterPro" id="IPR027417">
    <property type="entry name" value="P-loop_NTPase"/>
</dbReference>
<dbReference type="InterPro" id="IPR021886">
    <property type="entry name" value="MgsA_C"/>
</dbReference>
<dbReference type="EMBL" id="DSPJ01000035">
    <property type="protein sequence ID" value="HEX61753.1"/>
    <property type="molecule type" value="Genomic_DNA"/>
</dbReference>
<dbReference type="GO" id="GO:0008047">
    <property type="term" value="F:enzyme activator activity"/>
    <property type="evidence" value="ECO:0007669"/>
    <property type="project" value="TreeGrafter"/>
</dbReference>
<evidence type="ECO:0000313" key="7">
    <source>
        <dbReference type="EMBL" id="HEX61753.1"/>
    </source>
</evidence>
<evidence type="ECO:0000259" key="6">
    <source>
        <dbReference type="SMART" id="SM00382"/>
    </source>
</evidence>
<dbReference type="CDD" id="cd18139">
    <property type="entry name" value="HLD_clamp_RarA"/>
    <property type="match status" value="1"/>
</dbReference>
<dbReference type="Gene3D" id="1.10.3710.10">
    <property type="entry name" value="DNA polymerase III clamp loader subunits, C-terminal domain"/>
    <property type="match status" value="1"/>
</dbReference>
<keyword evidence="3" id="KW-0235">DNA replication</keyword>
<evidence type="ECO:0000256" key="1">
    <source>
        <dbReference type="ARBA" id="ARBA00002393"/>
    </source>
</evidence>
<dbReference type="InterPro" id="IPR032423">
    <property type="entry name" value="AAA_assoc_2"/>
</dbReference>
<protein>
    <submittedName>
        <fullName evidence="7">Replication-associated recombination protein A</fullName>
    </submittedName>
</protein>
<dbReference type="FunFam" id="1.20.272.10:FF:000001">
    <property type="entry name" value="Putative AAA family ATPase"/>
    <property type="match status" value="1"/>
</dbReference>
<dbReference type="Gene3D" id="1.20.272.10">
    <property type="match status" value="1"/>
</dbReference>
<comment type="caution">
    <text evidence="7">The sequence shown here is derived from an EMBL/GenBank/DDBJ whole genome shotgun (WGS) entry which is preliminary data.</text>
</comment>
<dbReference type="CDD" id="cd00009">
    <property type="entry name" value="AAA"/>
    <property type="match status" value="1"/>
</dbReference>
<dbReference type="Pfam" id="PF12002">
    <property type="entry name" value="MgsA_C"/>
    <property type="match status" value="1"/>
</dbReference>
<dbReference type="InterPro" id="IPR003593">
    <property type="entry name" value="AAA+_ATPase"/>
</dbReference>
<dbReference type="InterPro" id="IPR008921">
    <property type="entry name" value="DNA_pol3_clamp-load_cplx_C"/>
</dbReference>
<dbReference type="InterPro" id="IPR003959">
    <property type="entry name" value="ATPase_AAA_core"/>
</dbReference>
<dbReference type="SUPFAM" id="SSF48019">
    <property type="entry name" value="post-AAA+ oligomerization domain-like"/>
    <property type="match status" value="1"/>
</dbReference>
<comment type="function">
    <text evidence="1">DNA-dependent ATPase that plays important roles in cellular responses to stalled DNA replication processes.</text>
</comment>
<dbReference type="SMART" id="SM00382">
    <property type="entry name" value="AAA"/>
    <property type="match status" value="1"/>
</dbReference>
<dbReference type="GO" id="GO:0017116">
    <property type="term" value="F:single-stranded DNA helicase activity"/>
    <property type="evidence" value="ECO:0007669"/>
    <property type="project" value="TreeGrafter"/>
</dbReference>